<dbReference type="EMBL" id="FIZX01000001">
    <property type="protein sequence ID" value="CZF79375.1"/>
    <property type="molecule type" value="Genomic_DNA"/>
</dbReference>
<protein>
    <submittedName>
        <fullName evidence="1">Superoxide dismutase [Ni]</fullName>
        <ecNumber evidence="1">1.15.1.1</ecNumber>
    </submittedName>
</protein>
<dbReference type="Pfam" id="PF09055">
    <property type="entry name" value="Sod_Ni"/>
    <property type="match status" value="1"/>
</dbReference>
<dbReference type="GO" id="GO:0004784">
    <property type="term" value="F:superoxide dismutase activity"/>
    <property type="evidence" value="ECO:0007669"/>
    <property type="project" value="UniProtKB-EC"/>
</dbReference>
<dbReference type="Gene3D" id="1.20.120.400">
    <property type="entry name" value="Nickel-containing superoxide dismutase"/>
    <property type="match status" value="1"/>
</dbReference>
<dbReference type="OrthoDB" id="9790847at2"/>
<dbReference type="GO" id="GO:0016151">
    <property type="term" value="F:nickel cation binding"/>
    <property type="evidence" value="ECO:0007669"/>
    <property type="project" value="InterPro"/>
</dbReference>
<dbReference type="AlphaFoldDB" id="A0A128EYQ1"/>
<dbReference type="SUPFAM" id="SSF109770">
    <property type="entry name" value="Nickel-containing superoxide dismutase, NiSOD"/>
    <property type="match status" value="1"/>
</dbReference>
<gene>
    <name evidence="1" type="primary">sodN</name>
    <name evidence="1" type="ORF">GCE9029_01425</name>
</gene>
<dbReference type="RefSeq" id="WP_062662104.1">
    <property type="nucleotide sequence ID" value="NZ_FIZX01000001.1"/>
</dbReference>
<dbReference type="InterPro" id="IPR036502">
    <property type="entry name" value="NiSOD_sf"/>
</dbReference>
<sequence>MLHSLMERLDHAFSFGRVSAHCDIPCKIYDPVHAQIAVLTMIRMIDLLNELPEQDLTKQQKATFARLIEQKEEHGKKLKEEIRIIWGDYFKQPQLDQFPEIHSLTHEIMMLASVVKQESDKDAALKLLDKVNRFAEIFWQTKGVKTYTADCPYLPELPTVYPDLKP</sequence>
<evidence type="ECO:0000313" key="2">
    <source>
        <dbReference type="Proteomes" id="UP000071641"/>
    </source>
</evidence>
<keyword evidence="1" id="KW-0560">Oxidoreductase</keyword>
<organism evidence="1 2">
    <name type="scientific">Grimontia celer</name>
    <dbReference type="NCBI Taxonomy" id="1796497"/>
    <lineage>
        <taxon>Bacteria</taxon>
        <taxon>Pseudomonadati</taxon>
        <taxon>Pseudomonadota</taxon>
        <taxon>Gammaproteobacteria</taxon>
        <taxon>Vibrionales</taxon>
        <taxon>Vibrionaceae</taxon>
        <taxon>Grimontia</taxon>
    </lineage>
</organism>
<dbReference type="STRING" id="1796497.GCE9029_01425"/>
<reference evidence="2" key="1">
    <citation type="submission" date="2016-02" db="EMBL/GenBank/DDBJ databases">
        <authorList>
            <person name="Rodrigo-Torres Lidia"/>
            <person name="Arahal R.David."/>
        </authorList>
    </citation>
    <scope>NUCLEOTIDE SEQUENCE [LARGE SCALE GENOMIC DNA]</scope>
    <source>
        <strain evidence="2">CECT 9029</strain>
    </source>
</reference>
<dbReference type="Proteomes" id="UP000071641">
    <property type="component" value="Unassembled WGS sequence"/>
</dbReference>
<dbReference type="InterPro" id="IPR014123">
    <property type="entry name" value="Superoxide_dismutase_Ni-type"/>
</dbReference>
<keyword evidence="2" id="KW-1185">Reference proteome</keyword>
<proteinExistence type="predicted"/>
<dbReference type="NCBIfam" id="TIGR02753">
    <property type="entry name" value="sodN"/>
    <property type="match status" value="1"/>
</dbReference>
<dbReference type="EC" id="1.15.1.1" evidence="1"/>
<name>A0A128EYQ1_9GAMM</name>
<evidence type="ECO:0000313" key="1">
    <source>
        <dbReference type="EMBL" id="CZF79375.1"/>
    </source>
</evidence>
<accession>A0A128EYQ1</accession>